<proteinExistence type="inferred from homology"/>
<comment type="catalytic activity">
    <reaction evidence="7 8">
        <text>UDP-N-acetyl-alpha-D-muramoyl-L-alanine + D-glutamate + ATP = UDP-N-acetyl-alpha-D-muramoyl-L-alanyl-D-glutamate + ADP + phosphate + H(+)</text>
        <dbReference type="Rhea" id="RHEA:16429"/>
        <dbReference type="ChEBI" id="CHEBI:15378"/>
        <dbReference type="ChEBI" id="CHEBI:29986"/>
        <dbReference type="ChEBI" id="CHEBI:30616"/>
        <dbReference type="ChEBI" id="CHEBI:43474"/>
        <dbReference type="ChEBI" id="CHEBI:83898"/>
        <dbReference type="ChEBI" id="CHEBI:83900"/>
        <dbReference type="ChEBI" id="CHEBI:456216"/>
        <dbReference type="EC" id="6.3.2.9"/>
    </reaction>
</comment>
<keyword evidence="7 8" id="KW-0131">Cell cycle</keyword>
<dbReference type="PANTHER" id="PTHR43692:SF1">
    <property type="entry name" value="UDP-N-ACETYLMURAMOYLALANINE--D-GLUTAMATE LIGASE"/>
    <property type="match status" value="1"/>
</dbReference>
<comment type="pathway">
    <text evidence="2 7 8">Cell wall biogenesis; peptidoglycan biosynthesis.</text>
</comment>
<evidence type="ECO:0000313" key="12">
    <source>
        <dbReference type="Proteomes" id="UP000741360"/>
    </source>
</evidence>
<dbReference type="HAMAP" id="MF_00639">
    <property type="entry name" value="MurD"/>
    <property type="match status" value="1"/>
</dbReference>
<evidence type="ECO:0000256" key="5">
    <source>
        <dbReference type="ARBA" id="ARBA00022741"/>
    </source>
</evidence>
<evidence type="ECO:0000256" key="1">
    <source>
        <dbReference type="ARBA" id="ARBA00004496"/>
    </source>
</evidence>
<dbReference type="SUPFAM" id="SSF51984">
    <property type="entry name" value="MurCD N-terminal domain"/>
    <property type="match status" value="1"/>
</dbReference>
<dbReference type="GO" id="GO:0005524">
    <property type="term" value="F:ATP binding"/>
    <property type="evidence" value="ECO:0007669"/>
    <property type="project" value="UniProtKB-UniRule"/>
</dbReference>
<dbReference type="InterPro" id="IPR036615">
    <property type="entry name" value="Mur_ligase_C_dom_sf"/>
</dbReference>
<accession>A0A932GP10</accession>
<evidence type="ECO:0000256" key="3">
    <source>
        <dbReference type="ARBA" id="ARBA00022490"/>
    </source>
</evidence>
<dbReference type="InterPro" id="IPR005762">
    <property type="entry name" value="MurD"/>
</dbReference>
<dbReference type="Gene3D" id="3.90.190.20">
    <property type="entry name" value="Mur ligase, C-terminal domain"/>
    <property type="match status" value="1"/>
</dbReference>
<evidence type="ECO:0000256" key="2">
    <source>
        <dbReference type="ARBA" id="ARBA00004752"/>
    </source>
</evidence>
<dbReference type="GO" id="GO:0005737">
    <property type="term" value="C:cytoplasm"/>
    <property type="evidence" value="ECO:0007669"/>
    <property type="project" value="UniProtKB-SubCell"/>
</dbReference>
<sequence>MAKAFEDLKDQPVTVVGAARTGIAAARLLAGRRARVTLTDARSMADLEWDAEVLRQLAGVRLELGGHHRETFLESRLLVVSPGVPDDQELLVAARLQGIPVVDENEMVYHLTGMPIVAVTGTNGKSTTTTLVGEILKKSSLKPFVGGNLGTPLSQALLDPDAYRILVAEVSSFQLERTFDFRPWIAVVTNLAPDHLDRHPDLETYARCKKKIFARQEAEDFLVVNGDDPEVCSWQGRSKVFRFSRSPLAEGVWVQGGRIEALLPTFRGALMPLSEVALEGVHNLENVLAASAAALLCGASPEAVRAAVAGAKGLEHRMEFVRQVHGVRYINDSKGTNVGATVKSLESFSCPVHLIAGGKGKGTDFRPLGPLVAKVVKTLILIGQAADAMAEALGGLTETCRARDLKEAVALAAARSRPGEVVLLSPACASFDMFRNFEERGKAFKEAVIALPWEDL</sequence>
<dbReference type="NCBIfam" id="TIGR01087">
    <property type="entry name" value="murD"/>
    <property type="match status" value="1"/>
</dbReference>
<dbReference type="InterPro" id="IPR004101">
    <property type="entry name" value="Mur_ligase_C"/>
</dbReference>
<keyword evidence="3 7" id="KW-0963">Cytoplasm</keyword>
<evidence type="ECO:0000256" key="8">
    <source>
        <dbReference type="RuleBase" id="RU003664"/>
    </source>
</evidence>
<dbReference type="InterPro" id="IPR013221">
    <property type="entry name" value="Mur_ligase_cen"/>
</dbReference>
<dbReference type="InterPro" id="IPR036565">
    <property type="entry name" value="Mur-like_cat_sf"/>
</dbReference>
<dbReference type="SUPFAM" id="SSF53244">
    <property type="entry name" value="MurD-like peptide ligases, peptide-binding domain"/>
    <property type="match status" value="1"/>
</dbReference>
<evidence type="ECO:0000313" key="11">
    <source>
        <dbReference type="EMBL" id="MBI3014577.1"/>
    </source>
</evidence>
<keyword evidence="6 7" id="KW-0067">ATP-binding</keyword>
<dbReference type="GO" id="GO:0009252">
    <property type="term" value="P:peptidoglycan biosynthetic process"/>
    <property type="evidence" value="ECO:0007669"/>
    <property type="project" value="UniProtKB-UniRule"/>
</dbReference>
<evidence type="ECO:0000256" key="4">
    <source>
        <dbReference type="ARBA" id="ARBA00022598"/>
    </source>
</evidence>
<feature type="domain" description="Mur ligase C-terminal" evidence="9">
    <location>
        <begin position="316"/>
        <end position="428"/>
    </location>
</feature>
<comment type="similarity">
    <text evidence="7">Belongs to the MurCDEF family.</text>
</comment>
<dbReference type="Pfam" id="PF02875">
    <property type="entry name" value="Mur_ligase_C"/>
    <property type="match status" value="1"/>
</dbReference>
<keyword evidence="4 7" id="KW-0436">Ligase</keyword>
<keyword evidence="7 8" id="KW-0132">Cell division</keyword>
<feature type="domain" description="Mur ligase central" evidence="10">
    <location>
        <begin position="119"/>
        <end position="294"/>
    </location>
</feature>
<name>A0A932GP10_UNCTE</name>
<dbReference type="GO" id="GO:0051301">
    <property type="term" value="P:cell division"/>
    <property type="evidence" value="ECO:0007669"/>
    <property type="project" value="UniProtKB-KW"/>
</dbReference>
<dbReference type="Gene3D" id="3.40.50.720">
    <property type="entry name" value="NAD(P)-binding Rossmann-like Domain"/>
    <property type="match status" value="1"/>
</dbReference>
<dbReference type="Gene3D" id="3.40.1190.10">
    <property type="entry name" value="Mur-like, catalytic domain"/>
    <property type="match status" value="1"/>
</dbReference>
<dbReference type="Proteomes" id="UP000741360">
    <property type="component" value="Unassembled WGS sequence"/>
</dbReference>
<dbReference type="PANTHER" id="PTHR43692">
    <property type="entry name" value="UDP-N-ACETYLMURAMOYLALANINE--D-GLUTAMATE LIGASE"/>
    <property type="match status" value="1"/>
</dbReference>
<feature type="binding site" evidence="7">
    <location>
        <begin position="121"/>
        <end position="127"/>
    </location>
    <ligand>
        <name>ATP</name>
        <dbReference type="ChEBI" id="CHEBI:30616"/>
    </ligand>
</feature>
<evidence type="ECO:0000259" key="9">
    <source>
        <dbReference type="Pfam" id="PF02875"/>
    </source>
</evidence>
<protein>
    <recommendedName>
        <fullName evidence="7 8">UDP-N-acetylmuramoylalanine--D-glutamate ligase</fullName>
        <ecNumber evidence="7 8">6.3.2.9</ecNumber>
    </recommendedName>
    <alternativeName>
        <fullName evidence="7">D-glutamic acid-adding enzyme</fullName>
    </alternativeName>
    <alternativeName>
        <fullName evidence="7">UDP-N-acetylmuramoyl-L-alanyl-D-glutamate synthetase</fullName>
    </alternativeName>
</protein>
<keyword evidence="7 8" id="KW-0961">Cell wall biogenesis/degradation</keyword>
<dbReference type="EMBL" id="JACPSX010000104">
    <property type="protein sequence ID" value="MBI3014577.1"/>
    <property type="molecule type" value="Genomic_DNA"/>
</dbReference>
<dbReference type="AlphaFoldDB" id="A0A932GP10"/>
<dbReference type="GO" id="GO:0008764">
    <property type="term" value="F:UDP-N-acetylmuramoylalanine-D-glutamate ligase activity"/>
    <property type="evidence" value="ECO:0007669"/>
    <property type="project" value="UniProtKB-UniRule"/>
</dbReference>
<keyword evidence="7 8" id="KW-0133">Cell shape</keyword>
<keyword evidence="7 8" id="KW-0573">Peptidoglycan synthesis</keyword>
<comment type="function">
    <text evidence="7 8">Cell wall formation. Catalyzes the addition of glutamate to the nucleotide precursor UDP-N-acetylmuramoyl-L-alanine (UMA).</text>
</comment>
<keyword evidence="5 7" id="KW-0547">Nucleotide-binding</keyword>
<evidence type="ECO:0000256" key="7">
    <source>
        <dbReference type="HAMAP-Rule" id="MF_00639"/>
    </source>
</evidence>
<gene>
    <name evidence="7 11" type="primary">murD</name>
    <name evidence="11" type="ORF">HYY65_05870</name>
</gene>
<evidence type="ECO:0000259" key="10">
    <source>
        <dbReference type="Pfam" id="PF08245"/>
    </source>
</evidence>
<dbReference type="SUPFAM" id="SSF53623">
    <property type="entry name" value="MurD-like peptide ligases, catalytic domain"/>
    <property type="match status" value="1"/>
</dbReference>
<organism evidence="11 12">
    <name type="scientific">Tectimicrobiota bacterium</name>
    <dbReference type="NCBI Taxonomy" id="2528274"/>
    <lineage>
        <taxon>Bacteria</taxon>
        <taxon>Pseudomonadati</taxon>
        <taxon>Nitrospinota/Tectimicrobiota group</taxon>
        <taxon>Candidatus Tectimicrobiota</taxon>
    </lineage>
</organism>
<reference evidence="11" key="1">
    <citation type="submission" date="2020-07" db="EMBL/GenBank/DDBJ databases">
        <title>Huge and variable diversity of episymbiotic CPR bacteria and DPANN archaea in groundwater ecosystems.</title>
        <authorList>
            <person name="He C.Y."/>
            <person name="Keren R."/>
            <person name="Whittaker M."/>
            <person name="Farag I.F."/>
            <person name="Doudna J."/>
            <person name="Cate J.H.D."/>
            <person name="Banfield J.F."/>
        </authorList>
    </citation>
    <scope>NUCLEOTIDE SEQUENCE</scope>
    <source>
        <strain evidence="11">NC_groundwater_717_Ag_S-0.2um_59_8</strain>
    </source>
</reference>
<comment type="caution">
    <text evidence="11">The sequence shown here is derived from an EMBL/GenBank/DDBJ whole genome shotgun (WGS) entry which is preliminary data.</text>
</comment>
<dbReference type="Pfam" id="PF21799">
    <property type="entry name" value="MurD-like_N"/>
    <property type="match status" value="1"/>
</dbReference>
<dbReference type="Pfam" id="PF08245">
    <property type="entry name" value="Mur_ligase_M"/>
    <property type="match status" value="1"/>
</dbReference>
<evidence type="ECO:0000256" key="6">
    <source>
        <dbReference type="ARBA" id="ARBA00022840"/>
    </source>
</evidence>
<dbReference type="GO" id="GO:0071555">
    <property type="term" value="P:cell wall organization"/>
    <property type="evidence" value="ECO:0007669"/>
    <property type="project" value="UniProtKB-KW"/>
</dbReference>
<comment type="subcellular location">
    <subcellularLocation>
        <location evidence="1 7 8">Cytoplasm</location>
    </subcellularLocation>
</comment>
<dbReference type="GO" id="GO:0008360">
    <property type="term" value="P:regulation of cell shape"/>
    <property type="evidence" value="ECO:0007669"/>
    <property type="project" value="UniProtKB-KW"/>
</dbReference>
<dbReference type="EC" id="6.3.2.9" evidence="7 8"/>